<organism evidence="5">
    <name type="scientific">Phaseolus vulgaris</name>
    <name type="common">Kidney bean</name>
    <name type="synonym">French bean</name>
    <dbReference type="NCBI Taxonomy" id="3885"/>
    <lineage>
        <taxon>Eukaryota</taxon>
        <taxon>Viridiplantae</taxon>
        <taxon>Streptophyta</taxon>
        <taxon>Embryophyta</taxon>
        <taxon>Tracheophyta</taxon>
        <taxon>Spermatophyta</taxon>
        <taxon>Magnoliopsida</taxon>
        <taxon>eudicotyledons</taxon>
        <taxon>Gunneridae</taxon>
        <taxon>Pentapetalae</taxon>
        <taxon>rosids</taxon>
        <taxon>fabids</taxon>
        <taxon>Fabales</taxon>
        <taxon>Fabaceae</taxon>
        <taxon>Papilionoideae</taxon>
        <taxon>50 kb inversion clade</taxon>
        <taxon>NPAAA clade</taxon>
        <taxon>indigoferoid/millettioid clade</taxon>
        <taxon>Phaseoleae</taxon>
        <taxon>Phaseolus</taxon>
    </lineage>
</organism>
<evidence type="ECO:0000313" key="5">
    <source>
        <dbReference type="EMBL" id="AGV54620.1"/>
    </source>
</evidence>
<dbReference type="GO" id="GO:0004867">
    <property type="term" value="F:serine-type endopeptidase inhibitor activity"/>
    <property type="evidence" value="ECO:0007669"/>
    <property type="project" value="UniProtKB-KW"/>
</dbReference>
<protein>
    <submittedName>
        <fullName evidence="5">Kunitz trypsin protease inhibitor</fullName>
    </submittedName>
</protein>
<evidence type="ECO:0000256" key="4">
    <source>
        <dbReference type="SAM" id="SignalP"/>
    </source>
</evidence>
<dbReference type="InterPro" id="IPR011065">
    <property type="entry name" value="Kunitz_inhibitor_STI-like_sf"/>
</dbReference>
<keyword evidence="4" id="KW-0732">Signal</keyword>
<feature type="chain" id="PRO_5004598806" evidence="4">
    <location>
        <begin position="28"/>
        <end position="217"/>
    </location>
</feature>
<dbReference type="SMR" id="T2DNW0"/>
<evidence type="ECO:0000256" key="1">
    <source>
        <dbReference type="ARBA" id="ARBA00022690"/>
    </source>
</evidence>
<accession>T2DNW0</accession>
<dbReference type="AlphaFoldDB" id="T2DNW0"/>
<dbReference type="SMART" id="SM00452">
    <property type="entry name" value="STI"/>
    <property type="match status" value="1"/>
</dbReference>
<dbReference type="SUPFAM" id="SSF50386">
    <property type="entry name" value="STI-like"/>
    <property type="match status" value="1"/>
</dbReference>
<dbReference type="InterPro" id="IPR002160">
    <property type="entry name" value="Prot_inh_Kunz-lg"/>
</dbReference>
<evidence type="ECO:0000256" key="2">
    <source>
        <dbReference type="ARBA" id="ARBA00022900"/>
    </source>
</evidence>
<dbReference type="EMBL" id="KF033633">
    <property type="protein sequence ID" value="AGV54620.1"/>
    <property type="molecule type" value="mRNA"/>
</dbReference>
<dbReference type="Gene3D" id="2.80.10.50">
    <property type="match status" value="1"/>
</dbReference>
<dbReference type="CDD" id="cd23377">
    <property type="entry name" value="beta-trefoil_STI_MP4-like"/>
    <property type="match status" value="1"/>
</dbReference>
<reference evidence="5" key="1">
    <citation type="submission" date="2013-04" db="EMBL/GenBank/DDBJ databases">
        <title>Phaseolus vulgaris (BAT93) Pods Tissue cDNA Library Construction and Random Isolation of cDNA Clones for Gene Discovery.</title>
        <authorList>
            <person name="Amelia K."/>
            <person name="Bhore S.J."/>
            <person name="Shah F.H."/>
        </authorList>
    </citation>
    <scope>NUCLEOTIDE SEQUENCE</scope>
    <source>
        <tissue evidence="5">Pod</tissue>
    </source>
</reference>
<keyword evidence="2" id="KW-0722">Serine protease inhibitor</keyword>
<name>T2DNW0_PHAVU</name>
<dbReference type="MEROPS" id="I03.025"/>
<evidence type="ECO:0000256" key="3">
    <source>
        <dbReference type="ARBA" id="ARBA00023157"/>
    </source>
</evidence>
<keyword evidence="1" id="KW-0646">Protease inhibitor</keyword>
<dbReference type="PANTHER" id="PTHR33107">
    <property type="entry name" value="KUNITZ TRYPSIN INHIBITOR 2"/>
    <property type="match status" value="1"/>
</dbReference>
<dbReference type="PRINTS" id="PR00291">
    <property type="entry name" value="KUNITZINHBTR"/>
</dbReference>
<dbReference type="Pfam" id="PF00197">
    <property type="entry name" value="Kunitz_legume"/>
    <property type="match status" value="1"/>
</dbReference>
<sequence length="217" mass="23666">MKPTAILALSFLLPLLAFLTNLPLAFSDGEQVLDTNRNPIRPGLTYSILPAIRGPDGGGLKLGQTGNSPCALTVLQDPFTFFGSIPVKFTIPGDSSGIIFTGTELEIEFVEKPECSESSKWLVFLDEAIQKACVGVGGAEGHPGQQTYAGKFHIQKYYQFSYKLVFCITGQPTCLDIGRFNAQNGEEGKRLSLTEHEAFRLVFARPFEDDKVIKSVA</sequence>
<dbReference type="PANTHER" id="PTHR33107:SF21">
    <property type="entry name" value="KUNITZ FAMILY TRYPSIN AND PROTEASE INHIBITOR PROTEIN"/>
    <property type="match status" value="1"/>
</dbReference>
<keyword evidence="3" id="KW-1015">Disulfide bond</keyword>
<proteinExistence type="evidence at transcript level"/>
<feature type="signal peptide" evidence="4">
    <location>
        <begin position="1"/>
        <end position="27"/>
    </location>
</feature>